<name>A0A9N9N3J0_9GLOM</name>
<dbReference type="SUPFAM" id="SSF51735">
    <property type="entry name" value="NAD(P)-binding Rossmann-fold domains"/>
    <property type="match status" value="1"/>
</dbReference>
<evidence type="ECO:0000313" key="5">
    <source>
        <dbReference type="EMBL" id="CAG8700141.1"/>
    </source>
</evidence>
<evidence type="ECO:0000256" key="3">
    <source>
        <dbReference type="ARBA" id="ARBA00023002"/>
    </source>
</evidence>
<dbReference type="PRINTS" id="PR00081">
    <property type="entry name" value="GDHRDH"/>
</dbReference>
<keyword evidence="3" id="KW-0560">Oxidoreductase</keyword>
<protein>
    <submittedName>
        <fullName evidence="5">2973_t:CDS:1</fullName>
    </submittedName>
</protein>
<accession>A0A9N9N3J0</accession>
<sequence length="278" mass="30648">MSSAAKIILVTGGNKGIGYAIVRNLAINYSNSSPSQPLTILLTARNPTLGQNSTEKLNEELKPKNILVNDGGNVDLKYLRMDLTDEQSIKDAKEIIEKDYGGLDVLINNAGMGNAFDINVVRTTFATNFYGTLNVINNLYPLVRPNGRIVNVSSWLGKSHILSDALKQEFAKEDLDMDGLISLLKRFENAVEKDTYIQEGWPPYGVSKVGVSIMSRILGQRADKEGKNIKVFACDPGWVKTDMADQGAETPVYLALDEDVVPKSQNGTFWKDCKAVEW</sequence>
<dbReference type="InterPro" id="IPR020904">
    <property type="entry name" value="Sc_DH/Rdtase_CS"/>
</dbReference>
<dbReference type="AlphaFoldDB" id="A0A9N9N3J0"/>
<keyword evidence="2" id="KW-0521">NADP</keyword>
<evidence type="ECO:0000256" key="1">
    <source>
        <dbReference type="ARBA" id="ARBA00006484"/>
    </source>
</evidence>
<dbReference type="OrthoDB" id="9876299at2759"/>
<dbReference type="Gene3D" id="3.40.50.720">
    <property type="entry name" value="NAD(P)-binding Rossmann-like Domain"/>
    <property type="match status" value="1"/>
</dbReference>
<proteinExistence type="inferred from homology"/>
<dbReference type="PANTHER" id="PTHR43963:SF6">
    <property type="entry name" value="CHAIN DEHYDROGENASE FAMILY PROTEIN, PUTATIVE (AFU_ORTHOLOGUE AFUA_3G15350)-RELATED"/>
    <property type="match status" value="1"/>
</dbReference>
<organism evidence="5 6">
    <name type="scientific">Dentiscutata erythropus</name>
    <dbReference type="NCBI Taxonomy" id="1348616"/>
    <lineage>
        <taxon>Eukaryota</taxon>
        <taxon>Fungi</taxon>
        <taxon>Fungi incertae sedis</taxon>
        <taxon>Mucoromycota</taxon>
        <taxon>Glomeromycotina</taxon>
        <taxon>Glomeromycetes</taxon>
        <taxon>Diversisporales</taxon>
        <taxon>Gigasporaceae</taxon>
        <taxon>Dentiscutata</taxon>
    </lineage>
</organism>
<dbReference type="Proteomes" id="UP000789405">
    <property type="component" value="Unassembled WGS sequence"/>
</dbReference>
<gene>
    <name evidence="5" type="ORF">DERYTH_LOCUS12933</name>
</gene>
<dbReference type="PRINTS" id="PR00080">
    <property type="entry name" value="SDRFAMILY"/>
</dbReference>
<dbReference type="InterPro" id="IPR002347">
    <property type="entry name" value="SDR_fam"/>
</dbReference>
<dbReference type="EMBL" id="CAJVPY010008741">
    <property type="protein sequence ID" value="CAG8700141.1"/>
    <property type="molecule type" value="Genomic_DNA"/>
</dbReference>
<evidence type="ECO:0000256" key="4">
    <source>
        <dbReference type="RuleBase" id="RU000363"/>
    </source>
</evidence>
<comment type="similarity">
    <text evidence="1 4">Belongs to the short-chain dehydrogenases/reductases (SDR) family.</text>
</comment>
<dbReference type="GO" id="GO:0016491">
    <property type="term" value="F:oxidoreductase activity"/>
    <property type="evidence" value="ECO:0007669"/>
    <property type="project" value="UniProtKB-KW"/>
</dbReference>
<comment type="caution">
    <text evidence="5">The sequence shown here is derived from an EMBL/GenBank/DDBJ whole genome shotgun (WGS) entry which is preliminary data.</text>
</comment>
<dbReference type="Pfam" id="PF00106">
    <property type="entry name" value="adh_short"/>
    <property type="match status" value="1"/>
</dbReference>
<keyword evidence="6" id="KW-1185">Reference proteome</keyword>
<evidence type="ECO:0000256" key="2">
    <source>
        <dbReference type="ARBA" id="ARBA00022857"/>
    </source>
</evidence>
<dbReference type="InterPro" id="IPR036291">
    <property type="entry name" value="NAD(P)-bd_dom_sf"/>
</dbReference>
<dbReference type="PANTHER" id="PTHR43963">
    <property type="entry name" value="CARBONYL REDUCTASE 1-RELATED"/>
    <property type="match status" value="1"/>
</dbReference>
<evidence type="ECO:0000313" key="6">
    <source>
        <dbReference type="Proteomes" id="UP000789405"/>
    </source>
</evidence>
<reference evidence="5" key="1">
    <citation type="submission" date="2021-06" db="EMBL/GenBank/DDBJ databases">
        <authorList>
            <person name="Kallberg Y."/>
            <person name="Tangrot J."/>
            <person name="Rosling A."/>
        </authorList>
    </citation>
    <scope>NUCLEOTIDE SEQUENCE</scope>
    <source>
        <strain evidence="5">MA453B</strain>
    </source>
</reference>
<dbReference type="PROSITE" id="PS00061">
    <property type="entry name" value="ADH_SHORT"/>
    <property type="match status" value="1"/>
</dbReference>